<evidence type="ECO:0000256" key="1">
    <source>
        <dbReference type="PROSITE-ProRule" id="PRU00339"/>
    </source>
</evidence>
<feature type="signal peptide" evidence="2">
    <location>
        <begin position="1"/>
        <end position="23"/>
    </location>
</feature>
<keyword evidence="2" id="KW-0732">Signal</keyword>
<feature type="chain" id="PRO_5022940490" evidence="2">
    <location>
        <begin position="24"/>
        <end position="455"/>
    </location>
</feature>
<accession>A0A562KGZ5</accession>
<evidence type="ECO:0000313" key="4">
    <source>
        <dbReference type="Proteomes" id="UP000315312"/>
    </source>
</evidence>
<feature type="repeat" description="TPR" evidence="1">
    <location>
        <begin position="71"/>
        <end position="104"/>
    </location>
</feature>
<dbReference type="RefSeq" id="WP_242004824.1">
    <property type="nucleotide sequence ID" value="NZ_SNZC01000002.1"/>
</dbReference>
<dbReference type="PROSITE" id="PS50005">
    <property type="entry name" value="TPR"/>
    <property type="match status" value="1"/>
</dbReference>
<keyword evidence="1" id="KW-0802">TPR repeat</keyword>
<keyword evidence="4" id="KW-1185">Reference proteome</keyword>
<dbReference type="InterPro" id="IPR019734">
    <property type="entry name" value="TPR_rpt"/>
</dbReference>
<dbReference type="Gene3D" id="1.25.40.10">
    <property type="entry name" value="Tetratricopeptide repeat domain"/>
    <property type="match status" value="3"/>
</dbReference>
<dbReference type="Pfam" id="PF13432">
    <property type="entry name" value="TPR_16"/>
    <property type="match status" value="1"/>
</dbReference>
<comment type="caution">
    <text evidence="3">The sequence shown here is derived from an EMBL/GenBank/DDBJ whole genome shotgun (WGS) entry which is preliminary data.</text>
</comment>
<dbReference type="PANTHER" id="PTHR12558:SF47">
    <property type="entry name" value="LIPOPOLYSACCHARIDE ASSEMBLY PROTEIN B"/>
    <property type="match status" value="1"/>
</dbReference>
<organism evidence="3 4">
    <name type="scientific">Flavobacterium cheniae</name>
    <dbReference type="NCBI Taxonomy" id="295428"/>
    <lineage>
        <taxon>Bacteria</taxon>
        <taxon>Pseudomonadati</taxon>
        <taxon>Bacteroidota</taxon>
        <taxon>Flavobacteriia</taxon>
        <taxon>Flavobacteriales</taxon>
        <taxon>Flavobacteriaceae</taxon>
        <taxon>Flavobacterium</taxon>
    </lineage>
</organism>
<name>A0A562KGZ5_9FLAO</name>
<dbReference type="EMBL" id="VLKM01000005">
    <property type="protein sequence ID" value="TWH94652.1"/>
    <property type="molecule type" value="Genomic_DNA"/>
</dbReference>
<evidence type="ECO:0000256" key="2">
    <source>
        <dbReference type="SAM" id="SignalP"/>
    </source>
</evidence>
<proteinExistence type="predicted"/>
<dbReference type="InterPro" id="IPR011990">
    <property type="entry name" value="TPR-like_helical_dom_sf"/>
</dbReference>
<evidence type="ECO:0000313" key="3">
    <source>
        <dbReference type="EMBL" id="TWH94652.1"/>
    </source>
</evidence>
<dbReference type="SUPFAM" id="SSF48452">
    <property type="entry name" value="TPR-like"/>
    <property type="match status" value="3"/>
</dbReference>
<dbReference type="Proteomes" id="UP000315312">
    <property type="component" value="Unassembled WGS sequence"/>
</dbReference>
<dbReference type="AlphaFoldDB" id="A0A562KGZ5"/>
<sequence>MIKKKHIALFTFLLFSFGNHLLAQENPDAIALVDDQLENNFYEAVKQRGIENYDKAIVAIQKCIEKDSKNASFQYELGKNYLSLKNYVDAESAFKKAVELDNKQRWYWNGLYDVYYQTKDYQKSIPIVEKLIEFDGNMREDLVSLYMNTNQHGKALELLKDMESKSKLTSTMEYYKLKIQESNAYTKPQKEQLEEAIKKNPKDEQNYIDLIVLYSSFNQEDKAFEVAKQLEKEIPNSDWAHVSLVKFHLNNNDGTNASKSMFKVLDNDRMDLKIKHRVFNEFLIFAVKNPTYLKDIDKAIPYFDNDREINVAKEVAKFFWKKNDLENASKYFDKGIKKNSDDVEAMELYLEVLIQKQDFQLVSKKAEEYLESFPTQVGFYFYAGLGYNQLKEYKKAKNILENGLDFVVEFNPSESGIYNNRFNVNFYKQLIISCENLNEKVKKEVYTNKLKQLQK</sequence>
<dbReference type="SMART" id="SM00028">
    <property type="entry name" value="TPR"/>
    <property type="match status" value="5"/>
</dbReference>
<reference evidence="3 4" key="1">
    <citation type="journal article" date="2015" name="Stand. Genomic Sci.">
        <title>Genomic Encyclopedia of Bacterial and Archaeal Type Strains, Phase III: the genomes of soil and plant-associated and newly described type strains.</title>
        <authorList>
            <person name="Whitman W.B."/>
            <person name="Woyke T."/>
            <person name="Klenk H.P."/>
            <person name="Zhou Y."/>
            <person name="Lilburn T.G."/>
            <person name="Beck B.J."/>
            <person name="De Vos P."/>
            <person name="Vandamme P."/>
            <person name="Eisen J.A."/>
            <person name="Garrity G."/>
            <person name="Hugenholtz P."/>
            <person name="Kyrpides N.C."/>
        </authorList>
    </citation>
    <scope>NUCLEOTIDE SEQUENCE [LARGE SCALE GENOMIC DNA]</scope>
    <source>
        <strain evidence="3 4">CGMCC 1.6844</strain>
    </source>
</reference>
<gene>
    <name evidence="3" type="ORF">IP97_01364</name>
</gene>
<protein>
    <submittedName>
        <fullName evidence="3">Tetratricopeptide repeat protein</fullName>
    </submittedName>
</protein>
<dbReference type="PANTHER" id="PTHR12558">
    <property type="entry name" value="CELL DIVISION CYCLE 16,23,27"/>
    <property type="match status" value="1"/>
</dbReference>